<name>A0A9P5GT65_PENCR</name>
<dbReference type="PROSITE" id="PS51059">
    <property type="entry name" value="PARP_CATALYTIC"/>
    <property type="match status" value="1"/>
</dbReference>
<dbReference type="EMBL" id="JAAOZQ010000008">
    <property type="protein sequence ID" value="KAF7528877.1"/>
    <property type="molecule type" value="Genomic_DNA"/>
</dbReference>
<organism evidence="9 10">
    <name type="scientific">Penicillium crustosum</name>
    <name type="common">Blue mold fungus</name>
    <dbReference type="NCBI Taxonomy" id="36656"/>
    <lineage>
        <taxon>Eukaryota</taxon>
        <taxon>Fungi</taxon>
        <taxon>Dikarya</taxon>
        <taxon>Ascomycota</taxon>
        <taxon>Pezizomycotina</taxon>
        <taxon>Eurotiomycetes</taxon>
        <taxon>Eurotiomycetidae</taxon>
        <taxon>Eurotiales</taxon>
        <taxon>Aspergillaceae</taxon>
        <taxon>Penicillium</taxon>
    </lineage>
</organism>
<evidence type="ECO:0000256" key="3">
    <source>
        <dbReference type="ARBA" id="ARBA00023027"/>
    </source>
</evidence>
<evidence type="ECO:0000259" key="8">
    <source>
        <dbReference type="PROSITE" id="PS51977"/>
    </source>
</evidence>
<dbReference type="PANTHER" id="PTHR10459:SF60">
    <property type="entry name" value="POLY [ADP-RIBOSE] POLYMERASE 2"/>
    <property type="match status" value="1"/>
</dbReference>
<keyword evidence="2 5" id="KW-0808">Transferase</keyword>
<evidence type="ECO:0000256" key="6">
    <source>
        <dbReference type="SAM" id="MobiDB-lite"/>
    </source>
</evidence>
<dbReference type="GO" id="GO:0006302">
    <property type="term" value="P:double-strand break repair"/>
    <property type="evidence" value="ECO:0007669"/>
    <property type="project" value="TreeGrafter"/>
</dbReference>
<dbReference type="Proteomes" id="UP000701341">
    <property type="component" value="Unassembled WGS sequence"/>
</dbReference>
<dbReference type="GO" id="GO:0005730">
    <property type="term" value="C:nucleolus"/>
    <property type="evidence" value="ECO:0007669"/>
    <property type="project" value="TreeGrafter"/>
</dbReference>
<accession>A0A9P5GT65</accession>
<keyword evidence="3 5" id="KW-0520">NAD</keyword>
<dbReference type="InterPro" id="IPR008893">
    <property type="entry name" value="WGR_domain"/>
</dbReference>
<dbReference type="PANTHER" id="PTHR10459">
    <property type="entry name" value="DNA LIGASE"/>
    <property type="match status" value="1"/>
</dbReference>
<dbReference type="SUPFAM" id="SSF142921">
    <property type="entry name" value="WGR domain-like"/>
    <property type="match status" value="1"/>
</dbReference>
<evidence type="ECO:0000313" key="9">
    <source>
        <dbReference type="EMBL" id="KAF7528877.1"/>
    </source>
</evidence>
<proteinExistence type="predicted"/>
<dbReference type="PROSITE" id="PS51977">
    <property type="entry name" value="WGR"/>
    <property type="match status" value="1"/>
</dbReference>
<feature type="region of interest" description="Disordered" evidence="6">
    <location>
        <begin position="86"/>
        <end position="116"/>
    </location>
</feature>
<dbReference type="GO" id="GO:0003950">
    <property type="term" value="F:NAD+ poly-ADP-ribosyltransferase activity"/>
    <property type="evidence" value="ECO:0007669"/>
    <property type="project" value="UniProtKB-UniRule"/>
</dbReference>
<evidence type="ECO:0000256" key="5">
    <source>
        <dbReference type="RuleBase" id="RU362114"/>
    </source>
</evidence>
<evidence type="ECO:0000256" key="2">
    <source>
        <dbReference type="ARBA" id="ARBA00022679"/>
    </source>
</evidence>
<gene>
    <name evidence="9" type="ORF">PCG10_009591</name>
</gene>
<evidence type="ECO:0000256" key="4">
    <source>
        <dbReference type="ARBA" id="ARBA00033987"/>
    </source>
</evidence>
<comment type="caution">
    <text evidence="9">The sequence shown here is derived from an EMBL/GenBank/DDBJ whole genome shotgun (WGS) entry which is preliminary data.</text>
</comment>
<feature type="domain" description="PARP catalytic" evidence="7">
    <location>
        <begin position="358"/>
        <end position="578"/>
    </location>
</feature>
<evidence type="ECO:0000259" key="7">
    <source>
        <dbReference type="PROSITE" id="PS51059"/>
    </source>
</evidence>
<evidence type="ECO:0000256" key="1">
    <source>
        <dbReference type="ARBA" id="ARBA00022676"/>
    </source>
</evidence>
<feature type="domain" description="WGR" evidence="8">
    <location>
        <begin position="140"/>
        <end position="238"/>
    </location>
</feature>
<dbReference type="GO" id="GO:1990404">
    <property type="term" value="F:NAD+-protein mono-ADP-ribosyltransferase activity"/>
    <property type="evidence" value="ECO:0007669"/>
    <property type="project" value="TreeGrafter"/>
</dbReference>
<dbReference type="InterPro" id="IPR036930">
    <property type="entry name" value="WGR_dom_sf"/>
</dbReference>
<sequence>MTSNKPVDKLADNLKGLVIGASGTIPGYQHGEIKRMVEKCGAKFASMNIINRARELKGCEIVNIDWLLKKIKKHIPEVDQKEILKREGNEGVRPKDKKRERDSSEDNEGNLSKKTKDEEQINLKRLIDLVDDKYPKSSDTVSVYQDDAGLIWDATLVNADGEEQVDVLRIQLLQVHGKSQLFHTWDLQYRFGSSEESDVIRNSGSLDSAKRRFKAKFKMFSHLAWEDRHDTPRSKGWFFLEMHHREAPIFTSEISPLPASVENVLKIIFTSGNLKNYVQFLTRYGRSVLLGTTVDKKKLLVGIAVLDKLMELTNPQVALGGHSNVKNRLCKIYESLILTNMSISAANDTIRQELESLDLLLKLHDASKILEKKLPVILIGHEPNFPSTRSRNNDPSEGKVDRIQDAPGEVMGIFRLELPGEAERFSQWEKENLSSIGDRRLLWHGSMSSNFAGILSQGLRGDGIVSTDGKNFVPGVFFADISTKSAGYCRQKGEALMLLCEVELGKASAVSDRHGGRTFHKRWRDAGYIHPDFKGTQVPDVDAGTATLNNYSGLYHSEYVAKSPAQIRQRYLFHVKIV</sequence>
<dbReference type="Pfam" id="PF00644">
    <property type="entry name" value="PARP"/>
    <property type="match status" value="1"/>
</dbReference>
<keyword evidence="10" id="KW-1185">Reference proteome</keyword>
<dbReference type="SUPFAM" id="SSF56399">
    <property type="entry name" value="ADP-ribosylation"/>
    <property type="match status" value="1"/>
</dbReference>
<comment type="catalytic activity">
    <reaction evidence="4">
        <text>NAD(+) + (ADP-D-ribosyl)n-acceptor = nicotinamide + (ADP-D-ribosyl)n+1-acceptor + H(+).</text>
        <dbReference type="EC" id="2.4.2.30"/>
    </reaction>
</comment>
<dbReference type="InterPro" id="IPR050800">
    <property type="entry name" value="ARTD/PARP"/>
</dbReference>
<dbReference type="InterPro" id="IPR012317">
    <property type="entry name" value="Poly(ADP-ribose)pol_cat_dom"/>
</dbReference>
<keyword evidence="1 5" id="KW-0328">Glycosyltransferase</keyword>
<evidence type="ECO:0000313" key="10">
    <source>
        <dbReference type="Proteomes" id="UP000701341"/>
    </source>
</evidence>
<dbReference type="EC" id="2.4.2.-" evidence="5"/>
<dbReference type="GO" id="GO:0070212">
    <property type="term" value="P:protein poly-ADP-ribosylation"/>
    <property type="evidence" value="ECO:0007669"/>
    <property type="project" value="TreeGrafter"/>
</dbReference>
<protein>
    <recommendedName>
        <fullName evidence="5">Poly [ADP-ribose] polymerase</fullName>
        <shortName evidence="5">PARP</shortName>
        <ecNumber evidence="5">2.4.2.-</ecNumber>
    </recommendedName>
</protein>
<dbReference type="AlphaFoldDB" id="A0A9P5GT65"/>
<reference evidence="9" key="1">
    <citation type="submission" date="2020-02" db="EMBL/GenBank/DDBJ databases">
        <authorList>
            <person name="Lichtner F.J."/>
        </authorList>
    </citation>
    <scope>NUCLEOTIDE SEQUENCE</scope>
    <source>
        <strain evidence="9">G10</strain>
    </source>
</reference>
<feature type="compositionally biased region" description="Basic and acidic residues" evidence="6">
    <location>
        <begin position="86"/>
        <end position="104"/>
    </location>
</feature>
<dbReference type="Gene3D" id="3.90.228.10">
    <property type="match status" value="1"/>
</dbReference>